<evidence type="ECO:0000256" key="4">
    <source>
        <dbReference type="ARBA" id="ARBA00011738"/>
    </source>
</evidence>
<dbReference type="GO" id="GO:0016740">
    <property type="term" value="F:transferase activity"/>
    <property type="evidence" value="ECO:0007669"/>
    <property type="project" value="UniProtKB-KW"/>
</dbReference>
<comment type="function">
    <text evidence="1">Responsible for the formation of the pyrimidine heterocycle in the thiamine biosynthesis pathway. Catalyzes the formation of hydroxymethylpyrimidine phosphate (HMP-P) from histidine and pyridoxal phosphate (PLP). The protein uses PLP and the active site histidine to form HMP-P, generating an inactive enzyme. The enzyme can only undergo a single turnover, which suggests it is a suicide enzyme.</text>
</comment>
<evidence type="ECO:0000256" key="6">
    <source>
        <dbReference type="ARBA" id="ARBA00022723"/>
    </source>
</evidence>
<evidence type="ECO:0000256" key="5">
    <source>
        <dbReference type="ARBA" id="ARBA00022679"/>
    </source>
</evidence>
<evidence type="ECO:0000256" key="11">
    <source>
        <dbReference type="ARBA" id="ARBA00048179"/>
    </source>
</evidence>
<evidence type="ECO:0000256" key="10">
    <source>
        <dbReference type="ARBA" id="ARBA00033171"/>
    </source>
</evidence>
<dbReference type="InterPro" id="IPR027939">
    <property type="entry name" value="NMT1/THI5"/>
</dbReference>
<organism evidence="15 16">
    <name type="scientific">Pararhizobium mangrovi</name>
    <dbReference type="NCBI Taxonomy" id="2590452"/>
    <lineage>
        <taxon>Bacteria</taxon>
        <taxon>Pseudomonadati</taxon>
        <taxon>Pseudomonadota</taxon>
        <taxon>Alphaproteobacteria</taxon>
        <taxon>Hyphomicrobiales</taxon>
        <taxon>Rhizobiaceae</taxon>
        <taxon>Rhizobium/Agrobacterium group</taxon>
        <taxon>Pararhizobium</taxon>
    </lineage>
</organism>
<comment type="similarity">
    <text evidence="3">Belongs to the NMT1/THI5 family.</text>
</comment>
<dbReference type="PANTHER" id="PTHR31528:SF1">
    <property type="entry name" value="4-AMINO-5-HYDROXYMETHYL-2-METHYLPYRIMIDINE PHOSPHATE SYNTHASE THI11-RELATED"/>
    <property type="match status" value="1"/>
</dbReference>
<evidence type="ECO:0000256" key="12">
    <source>
        <dbReference type="SAM" id="MobiDB-lite"/>
    </source>
</evidence>
<dbReference type="Pfam" id="PF09084">
    <property type="entry name" value="NMT1"/>
    <property type="match status" value="1"/>
</dbReference>
<feature type="compositionally biased region" description="Basic and acidic residues" evidence="12">
    <location>
        <begin position="325"/>
        <end position="336"/>
    </location>
</feature>
<keyword evidence="13" id="KW-0732">Signal</keyword>
<evidence type="ECO:0000256" key="3">
    <source>
        <dbReference type="ARBA" id="ARBA00009406"/>
    </source>
</evidence>
<dbReference type="GO" id="GO:0046872">
    <property type="term" value="F:metal ion binding"/>
    <property type="evidence" value="ECO:0007669"/>
    <property type="project" value="UniProtKB-KW"/>
</dbReference>
<keyword evidence="16" id="KW-1185">Reference proteome</keyword>
<evidence type="ECO:0000256" key="1">
    <source>
        <dbReference type="ARBA" id="ARBA00003469"/>
    </source>
</evidence>
<keyword evidence="6" id="KW-0479">Metal-binding</keyword>
<name>A0A506U7P0_9HYPH</name>
<dbReference type="Gene3D" id="3.40.190.10">
    <property type="entry name" value="Periplasmic binding protein-like II"/>
    <property type="match status" value="2"/>
</dbReference>
<feature type="chain" id="PRO_5021340104" description="Thiamine pyrimidine synthase" evidence="13">
    <location>
        <begin position="23"/>
        <end position="336"/>
    </location>
</feature>
<feature type="domain" description="SsuA/THI5-like" evidence="14">
    <location>
        <begin position="36"/>
        <end position="254"/>
    </location>
</feature>
<dbReference type="PANTHER" id="PTHR31528">
    <property type="entry name" value="4-AMINO-5-HYDROXYMETHYL-2-METHYLPYRIMIDINE PHOSPHATE SYNTHASE THI11-RELATED"/>
    <property type="match status" value="1"/>
</dbReference>
<evidence type="ECO:0000256" key="13">
    <source>
        <dbReference type="SAM" id="SignalP"/>
    </source>
</evidence>
<accession>A0A506U7P0</accession>
<keyword evidence="8" id="KW-0784">Thiamine biosynthesis</keyword>
<evidence type="ECO:0000256" key="7">
    <source>
        <dbReference type="ARBA" id="ARBA00022898"/>
    </source>
</evidence>
<dbReference type="OrthoDB" id="5372616at2"/>
<evidence type="ECO:0000313" key="15">
    <source>
        <dbReference type="EMBL" id="TPW28975.1"/>
    </source>
</evidence>
<comment type="pathway">
    <text evidence="2">Cofactor biosynthesis; thiamine diphosphate biosynthesis.</text>
</comment>
<dbReference type="AlphaFoldDB" id="A0A506U7P0"/>
<sequence length="336" mass="36585">MNKLIGATLVLALGLSAGVANAADDVTLQLKWVTQAQFAGYYVAQDKGYYKDADLDVTIKPGGPDIAPEQVIAGGGADVIVDWMAAALAARERGVPLVNIAQPFKHSGLLLVCRKDSGITKPADFKDHTLGVWYYGNEYPFFAWMAKLGIPTDGGDNGVKVLKQGFNVDPLVQKQAACISAMTYNEYGQILDAGFKPDDLTVFNYRDQGVGMLEDGLYVMGPKLDDPKFVDKMARFVKASMKGWKYAEEHPDEAAQIVVDNDSSGAQTLDHQEYMMKEVDKLLKGSNGVLDPENYKETVNTLLSADKGSDNPAITKKPEGAWTHKVTDKVDDKPQL</sequence>
<dbReference type="EMBL" id="VHLH01000013">
    <property type="protein sequence ID" value="TPW28975.1"/>
    <property type="molecule type" value="Genomic_DNA"/>
</dbReference>
<dbReference type="Proteomes" id="UP000320314">
    <property type="component" value="Unassembled WGS sequence"/>
</dbReference>
<keyword evidence="7" id="KW-0663">Pyridoxal phosphate</keyword>
<gene>
    <name evidence="15" type="ORF">FJU11_08310</name>
</gene>
<dbReference type="SUPFAM" id="SSF53850">
    <property type="entry name" value="Periplasmic binding protein-like II"/>
    <property type="match status" value="1"/>
</dbReference>
<feature type="region of interest" description="Disordered" evidence="12">
    <location>
        <begin position="303"/>
        <end position="336"/>
    </location>
</feature>
<evidence type="ECO:0000259" key="14">
    <source>
        <dbReference type="Pfam" id="PF09084"/>
    </source>
</evidence>
<evidence type="ECO:0000256" key="9">
    <source>
        <dbReference type="ARBA" id="ARBA00023004"/>
    </source>
</evidence>
<feature type="signal peptide" evidence="13">
    <location>
        <begin position="1"/>
        <end position="22"/>
    </location>
</feature>
<dbReference type="RefSeq" id="WP_141166578.1">
    <property type="nucleotide sequence ID" value="NZ_VHLH01000013.1"/>
</dbReference>
<evidence type="ECO:0000256" key="8">
    <source>
        <dbReference type="ARBA" id="ARBA00022977"/>
    </source>
</evidence>
<comment type="caution">
    <text evidence="15">The sequence shown here is derived from an EMBL/GenBank/DDBJ whole genome shotgun (WGS) entry which is preliminary data.</text>
</comment>
<evidence type="ECO:0000313" key="16">
    <source>
        <dbReference type="Proteomes" id="UP000320314"/>
    </source>
</evidence>
<protein>
    <recommendedName>
        <fullName evidence="10">Thiamine pyrimidine synthase</fullName>
    </recommendedName>
</protein>
<reference evidence="15 16" key="1">
    <citation type="submission" date="2019-06" db="EMBL/GenBank/DDBJ databases">
        <authorList>
            <person name="Li M."/>
        </authorList>
    </citation>
    <scope>NUCLEOTIDE SEQUENCE [LARGE SCALE GENOMIC DNA]</scope>
    <source>
        <strain evidence="15 16">BGMRC6574</strain>
    </source>
</reference>
<comment type="catalytic activity">
    <reaction evidence="11">
        <text>N(6)-(pyridoxal phosphate)-L-lysyl-[4-amino-5-hydroxymethyl-2-methylpyrimidine phosphate synthase] + L-histidyl-[4-amino-5-hydroxymethyl-2-methylpyrimidine phosphate synthase] + 2 Fe(3+) + 4 H2O = L-lysyl-[4-amino-5-hydroxymethyl-2-methylpyrimidine phosphate synthase] + (2S)-2-amino-5-hydroxy-4-oxopentanoyl-[4-amino-5-hydroxymethyl-2-methylpyrimidine phosphate synthase] + 4-amino-2-methyl-5-(phosphooxymethyl)pyrimidine + 3-oxopropanoate + 2 Fe(2+) + 2 H(+)</text>
        <dbReference type="Rhea" id="RHEA:65756"/>
        <dbReference type="Rhea" id="RHEA-COMP:16892"/>
        <dbReference type="Rhea" id="RHEA-COMP:16893"/>
        <dbReference type="Rhea" id="RHEA-COMP:16894"/>
        <dbReference type="Rhea" id="RHEA-COMP:16895"/>
        <dbReference type="ChEBI" id="CHEBI:15377"/>
        <dbReference type="ChEBI" id="CHEBI:15378"/>
        <dbReference type="ChEBI" id="CHEBI:29033"/>
        <dbReference type="ChEBI" id="CHEBI:29034"/>
        <dbReference type="ChEBI" id="CHEBI:29969"/>
        <dbReference type="ChEBI" id="CHEBI:29979"/>
        <dbReference type="ChEBI" id="CHEBI:33190"/>
        <dbReference type="ChEBI" id="CHEBI:58354"/>
        <dbReference type="ChEBI" id="CHEBI:143915"/>
        <dbReference type="ChEBI" id="CHEBI:157692"/>
    </reaction>
    <physiologicalReaction direction="left-to-right" evidence="11">
        <dbReference type="Rhea" id="RHEA:65757"/>
    </physiologicalReaction>
</comment>
<comment type="subunit">
    <text evidence="4">Homodimer.</text>
</comment>
<keyword evidence="5" id="KW-0808">Transferase</keyword>
<evidence type="ECO:0000256" key="2">
    <source>
        <dbReference type="ARBA" id="ARBA00004948"/>
    </source>
</evidence>
<dbReference type="InterPro" id="IPR015168">
    <property type="entry name" value="SsuA/THI5"/>
</dbReference>
<proteinExistence type="inferred from homology"/>
<keyword evidence="9" id="KW-0408">Iron</keyword>
<dbReference type="GO" id="GO:0009228">
    <property type="term" value="P:thiamine biosynthetic process"/>
    <property type="evidence" value="ECO:0007669"/>
    <property type="project" value="UniProtKB-KW"/>
</dbReference>